<evidence type="ECO:0000256" key="1">
    <source>
        <dbReference type="SAM" id="MobiDB-lite"/>
    </source>
</evidence>
<evidence type="ECO:0000259" key="3">
    <source>
        <dbReference type="Pfam" id="PF20153"/>
    </source>
</evidence>
<name>A0A0C2YD78_HEBCY</name>
<dbReference type="HOGENOM" id="CLU_018688_2_1_1"/>
<feature type="region of interest" description="Disordered" evidence="1">
    <location>
        <begin position="143"/>
        <end position="170"/>
    </location>
</feature>
<evidence type="ECO:0000256" key="2">
    <source>
        <dbReference type="SAM" id="Phobius"/>
    </source>
</evidence>
<evidence type="ECO:0000313" key="4">
    <source>
        <dbReference type="EMBL" id="KIM38997.1"/>
    </source>
</evidence>
<keyword evidence="5" id="KW-1185">Reference proteome</keyword>
<keyword evidence="2" id="KW-0812">Transmembrane</keyword>
<evidence type="ECO:0000313" key="5">
    <source>
        <dbReference type="Proteomes" id="UP000053424"/>
    </source>
</evidence>
<feature type="domain" description="DUF6535" evidence="3">
    <location>
        <begin position="16"/>
        <end position="133"/>
    </location>
</feature>
<keyword evidence="2" id="KW-0472">Membrane</keyword>
<accession>A0A0C2YD78</accession>
<keyword evidence="2" id="KW-1133">Transmembrane helix</keyword>
<dbReference type="EMBL" id="KN831787">
    <property type="protein sequence ID" value="KIM38997.1"/>
    <property type="molecule type" value="Genomic_DNA"/>
</dbReference>
<dbReference type="Proteomes" id="UP000053424">
    <property type="component" value="Unassembled WGS sequence"/>
</dbReference>
<dbReference type="AlphaFoldDB" id="A0A0C2YD78"/>
<feature type="transmembrane region" description="Helical" evidence="2">
    <location>
        <begin position="38"/>
        <end position="57"/>
    </location>
</feature>
<dbReference type="InterPro" id="IPR045338">
    <property type="entry name" value="DUF6535"/>
</dbReference>
<dbReference type="OrthoDB" id="2756178at2759"/>
<dbReference type="Pfam" id="PF20153">
    <property type="entry name" value="DUF6535"/>
    <property type="match status" value="1"/>
</dbReference>
<organism evidence="4 5">
    <name type="scientific">Hebeloma cylindrosporum</name>
    <dbReference type="NCBI Taxonomy" id="76867"/>
    <lineage>
        <taxon>Eukaryota</taxon>
        <taxon>Fungi</taxon>
        <taxon>Dikarya</taxon>
        <taxon>Basidiomycota</taxon>
        <taxon>Agaricomycotina</taxon>
        <taxon>Agaricomycetes</taxon>
        <taxon>Agaricomycetidae</taxon>
        <taxon>Agaricales</taxon>
        <taxon>Agaricineae</taxon>
        <taxon>Hymenogastraceae</taxon>
        <taxon>Hebeloma</taxon>
    </lineage>
</organism>
<proteinExistence type="predicted"/>
<sequence>MPERITVESIKDDEHWMTVRELWMRKDKEQCESWKDEVQNVLIFSGLFSAIVTAFLMESHKALRPDPAEESVQLLRQIAAQAAGQTWVAGSEPRIDHTVNVCVNIFWFLSLVLSLTAALIGIVSLQWIRTHLRALRRTLPSPPYSGRSPLESTGVHCTPADSGEFQIPQE</sequence>
<feature type="transmembrane region" description="Helical" evidence="2">
    <location>
        <begin position="105"/>
        <end position="128"/>
    </location>
</feature>
<protein>
    <recommendedName>
        <fullName evidence="3">DUF6535 domain-containing protein</fullName>
    </recommendedName>
</protein>
<gene>
    <name evidence="4" type="ORF">M413DRAFT_447359</name>
</gene>
<reference evidence="5" key="2">
    <citation type="submission" date="2015-01" db="EMBL/GenBank/DDBJ databases">
        <title>Evolutionary Origins and Diversification of the Mycorrhizal Mutualists.</title>
        <authorList>
            <consortium name="DOE Joint Genome Institute"/>
            <consortium name="Mycorrhizal Genomics Consortium"/>
            <person name="Kohler A."/>
            <person name="Kuo A."/>
            <person name="Nagy L.G."/>
            <person name="Floudas D."/>
            <person name="Copeland A."/>
            <person name="Barry K.W."/>
            <person name="Cichocki N."/>
            <person name="Veneault-Fourrey C."/>
            <person name="LaButti K."/>
            <person name="Lindquist E.A."/>
            <person name="Lipzen A."/>
            <person name="Lundell T."/>
            <person name="Morin E."/>
            <person name="Murat C."/>
            <person name="Riley R."/>
            <person name="Ohm R."/>
            <person name="Sun H."/>
            <person name="Tunlid A."/>
            <person name="Henrissat B."/>
            <person name="Grigoriev I.V."/>
            <person name="Hibbett D.S."/>
            <person name="Martin F."/>
        </authorList>
    </citation>
    <scope>NUCLEOTIDE SEQUENCE [LARGE SCALE GENOMIC DNA]</scope>
    <source>
        <strain evidence="5">h7</strain>
    </source>
</reference>
<reference evidence="4 5" key="1">
    <citation type="submission" date="2014-04" db="EMBL/GenBank/DDBJ databases">
        <authorList>
            <consortium name="DOE Joint Genome Institute"/>
            <person name="Kuo A."/>
            <person name="Gay G."/>
            <person name="Dore J."/>
            <person name="Kohler A."/>
            <person name="Nagy L.G."/>
            <person name="Floudas D."/>
            <person name="Copeland A."/>
            <person name="Barry K.W."/>
            <person name="Cichocki N."/>
            <person name="Veneault-Fourrey C."/>
            <person name="LaButti K."/>
            <person name="Lindquist E.A."/>
            <person name="Lipzen A."/>
            <person name="Lundell T."/>
            <person name="Morin E."/>
            <person name="Murat C."/>
            <person name="Sun H."/>
            <person name="Tunlid A."/>
            <person name="Henrissat B."/>
            <person name="Grigoriev I.V."/>
            <person name="Hibbett D.S."/>
            <person name="Martin F."/>
            <person name="Nordberg H.P."/>
            <person name="Cantor M.N."/>
            <person name="Hua S.X."/>
        </authorList>
    </citation>
    <scope>NUCLEOTIDE SEQUENCE [LARGE SCALE GENOMIC DNA]</scope>
    <source>
        <strain evidence="5">h7</strain>
    </source>
</reference>